<dbReference type="EMBL" id="BSPL01000023">
    <property type="protein sequence ID" value="GLS73022.1"/>
    <property type="molecule type" value="Genomic_DNA"/>
</dbReference>
<name>A0AA37TP63_9HYPH</name>
<reference evidence="2" key="1">
    <citation type="journal article" date="2019" name="Int. J. Syst. Evol. Microbiol.">
        <title>The Global Catalogue of Microorganisms (GCM) 10K type strain sequencing project: providing services to taxonomists for standard genome sequencing and annotation.</title>
        <authorList>
            <consortium name="The Broad Institute Genomics Platform"/>
            <consortium name="The Broad Institute Genome Sequencing Center for Infectious Disease"/>
            <person name="Wu L."/>
            <person name="Ma J."/>
        </authorList>
    </citation>
    <scope>NUCLEOTIDE SEQUENCE [LARGE SCALE GENOMIC DNA]</scope>
    <source>
        <strain evidence="2">NBRC 103632</strain>
    </source>
</reference>
<dbReference type="AlphaFoldDB" id="A0AA37TP63"/>
<proteinExistence type="predicted"/>
<keyword evidence="2" id="KW-1185">Reference proteome</keyword>
<sequence length="208" mass="23761">MTKPFKAPEPDFDRLAQQTHTAFAAGERRVDAFYKHTYPVILRECSKLAFDGMELDYQQTQVCLLLVYSWMSPSRLDKKVTWAQYRSACAPLDRMKHHGSCTLADVNSAVELVNDSVVGASKFLHFVAPQQFSIWDQHVARYCGFDHRYQYDSPDLYAAYVDWLRSRPISEQAVTLTAGLLGVTPEGQQLRCKEFLLFQAGLKLKTAR</sequence>
<evidence type="ECO:0000313" key="2">
    <source>
        <dbReference type="Proteomes" id="UP001157440"/>
    </source>
</evidence>
<dbReference type="RefSeq" id="WP_238195116.1">
    <property type="nucleotide sequence ID" value="NZ_BPQZ01000003.1"/>
</dbReference>
<evidence type="ECO:0000313" key="1">
    <source>
        <dbReference type="EMBL" id="GLS73022.1"/>
    </source>
</evidence>
<protein>
    <submittedName>
        <fullName evidence="1">Uncharacterized protein</fullName>
    </submittedName>
</protein>
<organism evidence="1 2">
    <name type="scientific">Methylobacterium tardum</name>
    <dbReference type="NCBI Taxonomy" id="374432"/>
    <lineage>
        <taxon>Bacteria</taxon>
        <taxon>Pseudomonadati</taxon>
        <taxon>Pseudomonadota</taxon>
        <taxon>Alphaproteobacteria</taxon>
        <taxon>Hyphomicrobiales</taxon>
        <taxon>Methylobacteriaceae</taxon>
        <taxon>Methylobacterium</taxon>
    </lineage>
</organism>
<dbReference type="Proteomes" id="UP001157440">
    <property type="component" value="Unassembled WGS sequence"/>
</dbReference>
<accession>A0AA37TP63</accession>
<gene>
    <name evidence="1" type="ORF">GCM10007890_50370</name>
</gene>
<comment type="caution">
    <text evidence="1">The sequence shown here is derived from an EMBL/GenBank/DDBJ whole genome shotgun (WGS) entry which is preliminary data.</text>
</comment>